<dbReference type="SUPFAM" id="SSF56801">
    <property type="entry name" value="Acetyl-CoA synthetase-like"/>
    <property type="match status" value="1"/>
</dbReference>
<dbReference type="InterPro" id="IPR000873">
    <property type="entry name" value="AMP-dep_synth/lig_dom"/>
</dbReference>
<dbReference type="InterPro" id="IPR050237">
    <property type="entry name" value="ATP-dep_AMP-bd_enzyme"/>
</dbReference>
<dbReference type="CDD" id="cd04433">
    <property type="entry name" value="AFD_class_I"/>
    <property type="match status" value="1"/>
</dbReference>
<gene>
    <name evidence="3" type="ORF">SAMN05421507_103127</name>
</gene>
<reference evidence="4" key="1">
    <citation type="submission" date="2016-10" db="EMBL/GenBank/DDBJ databases">
        <authorList>
            <person name="Varghese N."/>
            <person name="Submissions S."/>
        </authorList>
    </citation>
    <scope>NUCLEOTIDE SEQUENCE [LARGE SCALE GENOMIC DNA]</scope>
    <source>
        <strain evidence="4">CGMCC 4.6609</strain>
    </source>
</reference>
<accession>A0A1H0L062</accession>
<evidence type="ECO:0000259" key="1">
    <source>
        <dbReference type="Pfam" id="PF00501"/>
    </source>
</evidence>
<dbReference type="InterPro" id="IPR045851">
    <property type="entry name" value="AMP-bd_C_sf"/>
</dbReference>
<dbReference type="PANTHER" id="PTHR43767">
    <property type="entry name" value="LONG-CHAIN-FATTY-ACID--COA LIGASE"/>
    <property type="match status" value="1"/>
</dbReference>
<dbReference type="Gene3D" id="3.30.300.30">
    <property type="match status" value="1"/>
</dbReference>
<dbReference type="STRING" id="641025.SAMN05421507_103127"/>
<dbReference type="GO" id="GO:0016877">
    <property type="term" value="F:ligase activity, forming carbon-sulfur bonds"/>
    <property type="evidence" value="ECO:0007669"/>
    <property type="project" value="UniProtKB-ARBA"/>
</dbReference>
<evidence type="ECO:0000259" key="2">
    <source>
        <dbReference type="Pfam" id="PF13193"/>
    </source>
</evidence>
<dbReference type="OrthoDB" id="2644916at2"/>
<dbReference type="PANTHER" id="PTHR43767:SF10">
    <property type="entry name" value="SURFACTIN SYNTHASE SUBUNIT 1"/>
    <property type="match status" value="1"/>
</dbReference>
<dbReference type="InterPro" id="IPR042099">
    <property type="entry name" value="ANL_N_sf"/>
</dbReference>
<evidence type="ECO:0000313" key="4">
    <source>
        <dbReference type="Proteomes" id="UP000199691"/>
    </source>
</evidence>
<dbReference type="RefSeq" id="WP_090096886.1">
    <property type="nucleotide sequence ID" value="NZ_FNIX01000003.1"/>
</dbReference>
<organism evidence="3 4">
    <name type="scientific">Lentzea jiangxiensis</name>
    <dbReference type="NCBI Taxonomy" id="641025"/>
    <lineage>
        <taxon>Bacteria</taxon>
        <taxon>Bacillati</taxon>
        <taxon>Actinomycetota</taxon>
        <taxon>Actinomycetes</taxon>
        <taxon>Pseudonocardiales</taxon>
        <taxon>Pseudonocardiaceae</taxon>
        <taxon>Lentzea</taxon>
    </lineage>
</organism>
<keyword evidence="4" id="KW-1185">Reference proteome</keyword>
<evidence type="ECO:0000313" key="3">
    <source>
        <dbReference type="EMBL" id="SDO61371.1"/>
    </source>
</evidence>
<protein>
    <submittedName>
        <fullName evidence="3">Acyl-CoA synthetase (AMP-forming)/AMP-acid ligase II</fullName>
    </submittedName>
</protein>
<name>A0A1H0L062_9PSEU</name>
<dbReference type="Pfam" id="PF13193">
    <property type="entry name" value="AMP-binding_C"/>
    <property type="match status" value="1"/>
</dbReference>
<dbReference type="AlphaFoldDB" id="A0A1H0L062"/>
<feature type="domain" description="AMP-binding enzyme C-terminal" evidence="2">
    <location>
        <begin position="396"/>
        <end position="455"/>
    </location>
</feature>
<dbReference type="Proteomes" id="UP000199691">
    <property type="component" value="Unassembled WGS sequence"/>
</dbReference>
<dbReference type="InterPro" id="IPR020845">
    <property type="entry name" value="AMP-binding_CS"/>
</dbReference>
<dbReference type="EMBL" id="FNIX01000003">
    <property type="protein sequence ID" value="SDO61371.1"/>
    <property type="molecule type" value="Genomic_DNA"/>
</dbReference>
<sequence length="470" mass="51538">MPAMLFAPDVTFTFDELEQRALCTADVLREKGLGLGDRVLVKVDNSVSYLSTLLALMHVGASVVLVDHQQKPGQTAEACTRSLVKMVIVDDEAPISHDQEVVHCYELAVGACGRKPADAALDFSAWCELPDSIIMWSSGSTGEPKGVVKNGGRFLKNLQRNADLVGHRPDDVLLPLLPFNHQYGISMVLIAWLVRCSLVIAPYRRLDRALRLAGMVGATVVDATPATYKSILNIVERQRSFLGMFGEVRMLCSGAAPLDPALSHRAAEVYGLPLLDSYGSTEMGNVAFATPDNPVGTGRPVEGMEVRIRGEDGSVLPAGQIGEIEVLDPDLMEGYLDPQGTVTPVAREWYATNDFGYLDADGNLFVAGRKTAVHRNGYTLHPEIIEHTLAARGCIAMIVALPDERRGSTLVFYVEDEQKRDPAHWRELINNILPKYEQPNRVTVVGRFPLNRNGKPDRKQLEERALAEDS</sequence>
<proteinExistence type="predicted"/>
<keyword evidence="3" id="KW-0436">Ligase</keyword>
<dbReference type="Gene3D" id="3.40.50.12780">
    <property type="entry name" value="N-terminal domain of ligase-like"/>
    <property type="match status" value="1"/>
</dbReference>
<dbReference type="PROSITE" id="PS00455">
    <property type="entry name" value="AMP_BINDING"/>
    <property type="match status" value="1"/>
</dbReference>
<feature type="domain" description="AMP-dependent synthetase/ligase" evidence="1">
    <location>
        <begin position="3"/>
        <end position="336"/>
    </location>
</feature>
<dbReference type="InterPro" id="IPR025110">
    <property type="entry name" value="AMP-bd_C"/>
</dbReference>
<dbReference type="Pfam" id="PF00501">
    <property type="entry name" value="AMP-binding"/>
    <property type="match status" value="1"/>
</dbReference>